<evidence type="ECO:0000313" key="2">
    <source>
        <dbReference type="EMBL" id="CAB4952244.1"/>
    </source>
</evidence>
<protein>
    <submittedName>
        <fullName evidence="2">Unannotated protein</fullName>
    </submittedName>
</protein>
<dbReference type="AlphaFoldDB" id="A0A6J7KDZ2"/>
<dbReference type="Gene3D" id="3.40.250.10">
    <property type="entry name" value="Rhodanese-like domain"/>
    <property type="match status" value="1"/>
</dbReference>
<accession>A0A6J7KDZ2</accession>
<dbReference type="EMBL" id="CAFBNO010000014">
    <property type="protein sequence ID" value="CAB4952244.1"/>
    <property type="molecule type" value="Genomic_DNA"/>
</dbReference>
<dbReference type="PANTHER" id="PTHR43031">
    <property type="entry name" value="FAD-DEPENDENT OXIDOREDUCTASE"/>
    <property type="match status" value="1"/>
</dbReference>
<feature type="domain" description="Rhodanese" evidence="1">
    <location>
        <begin position="14"/>
        <end position="101"/>
    </location>
</feature>
<dbReference type="PANTHER" id="PTHR43031:SF1">
    <property type="entry name" value="PYRIDINE NUCLEOTIDE-DISULPHIDE OXIDOREDUCTASE"/>
    <property type="match status" value="1"/>
</dbReference>
<gene>
    <name evidence="2" type="ORF">UFOPK3837_00518</name>
</gene>
<dbReference type="InterPro" id="IPR050229">
    <property type="entry name" value="GlpE_sulfurtransferase"/>
</dbReference>
<organism evidence="2">
    <name type="scientific">freshwater metagenome</name>
    <dbReference type="NCBI Taxonomy" id="449393"/>
    <lineage>
        <taxon>unclassified sequences</taxon>
        <taxon>metagenomes</taxon>
        <taxon>ecological metagenomes</taxon>
    </lineage>
</organism>
<sequence>MATEVTLDELEDAIKRGFYVLDVREQSEWDEGHVPGAKLIPLGQLQERVGEIDDATRVFVICRSGSRSLQGADILEDNGIDSVSVAGGTMGWINSGREVIVD</sequence>
<name>A0A6J7KDZ2_9ZZZZ</name>
<dbReference type="InterPro" id="IPR036873">
    <property type="entry name" value="Rhodanese-like_dom_sf"/>
</dbReference>
<dbReference type="InterPro" id="IPR001763">
    <property type="entry name" value="Rhodanese-like_dom"/>
</dbReference>
<proteinExistence type="predicted"/>
<dbReference type="Pfam" id="PF00581">
    <property type="entry name" value="Rhodanese"/>
    <property type="match status" value="1"/>
</dbReference>
<dbReference type="PROSITE" id="PS50206">
    <property type="entry name" value="RHODANESE_3"/>
    <property type="match status" value="1"/>
</dbReference>
<dbReference type="SMART" id="SM00450">
    <property type="entry name" value="RHOD"/>
    <property type="match status" value="1"/>
</dbReference>
<evidence type="ECO:0000259" key="1">
    <source>
        <dbReference type="PROSITE" id="PS50206"/>
    </source>
</evidence>
<reference evidence="2" key="1">
    <citation type="submission" date="2020-05" db="EMBL/GenBank/DDBJ databases">
        <authorList>
            <person name="Chiriac C."/>
            <person name="Salcher M."/>
            <person name="Ghai R."/>
            <person name="Kavagutti S V."/>
        </authorList>
    </citation>
    <scope>NUCLEOTIDE SEQUENCE</scope>
</reference>
<dbReference type="SUPFAM" id="SSF52821">
    <property type="entry name" value="Rhodanese/Cell cycle control phosphatase"/>
    <property type="match status" value="1"/>
</dbReference>
<dbReference type="CDD" id="cd00158">
    <property type="entry name" value="RHOD"/>
    <property type="match status" value="1"/>
</dbReference>